<proteinExistence type="predicted"/>
<organism evidence="2 3">
    <name type="scientific">Arachis hypogaea</name>
    <name type="common">Peanut</name>
    <dbReference type="NCBI Taxonomy" id="3818"/>
    <lineage>
        <taxon>Eukaryota</taxon>
        <taxon>Viridiplantae</taxon>
        <taxon>Streptophyta</taxon>
        <taxon>Embryophyta</taxon>
        <taxon>Tracheophyta</taxon>
        <taxon>Spermatophyta</taxon>
        <taxon>Magnoliopsida</taxon>
        <taxon>eudicotyledons</taxon>
        <taxon>Gunneridae</taxon>
        <taxon>Pentapetalae</taxon>
        <taxon>rosids</taxon>
        <taxon>fabids</taxon>
        <taxon>Fabales</taxon>
        <taxon>Fabaceae</taxon>
        <taxon>Papilionoideae</taxon>
        <taxon>50 kb inversion clade</taxon>
        <taxon>dalbergioids sensu lato</taxon>
        <taxon>Dalbergieae</taxon>
        <taxon>Pterocarpus clade</taxon>
        <taxon>Arachis</taxon>
    </lineage>
</organism>
<accession>A0A445EHK1</accession>
<gene>
    <name evidence="2" type="ORF">Ahy_A02g009627</name>
</gene>
<evidence type="ECO:0000313" key="3">
    <source>
        <dbReference type="Proteomes" id="UP000289738"/>
    </source>
</evidence>
<reference evidence="2 3" key="1">
    <citation type="submission" date="2019-01" db="EMBL/GenBank/DDBJ databases">
        <title>Sequencing of cultivated peanut Arachis hypogaea provides insights into genome evolution and oil improvement.</title>
        <authorList>
            <person name="Chen X."/>
        </authorList>
    </citation>
    <scope>NUCLEOTIDE SEQUENCE [LARGE SCALE GENOMIC DNA]</scope>
    <source>
        <strain evidence="3">cv. Fuhuasheng</strain>
        <tissue evidence="2">Leaves</tissue>
    </source>
</reference>
<dbReference type="SUPFAM" id="SSF53098">
    <property type="entry name" value="Ribonuclease H-like"/>
    <property type="match status" value="1"/>
</dbReference>
<sequence length="363" mass="41331">MDSNHNPFPLSGCFSKLVSRNYDDISKEVSQEKVKAAIFYMESWKASRSDENGFVISSKSLKEEGGLGIRREQETNQLFLMKLAWGLIYKRDSLWVQVMRAKYARGDIIIPKVHKKTSSSNTWIGITKLCLPITRGRAETSQTTTTIQDAAERKRLCSTPYAIAPTSEWLSTNLSLVFRKQYRTPWPIIFVTACNIAWKCRNDFIFRDETLPNNQLHQMIREIAENYSITLSITEHNGSIVHSGSRGACRGIIRDWAGRTIAGFTMNIEPCTITMAELWVFYVGIKLASELRITKLVVESDSRCAVTLVQKASPESHGSSSLVRSIKEFLVKMDNVEVKYIYLENNFLRGFSHEAGSRRSCWN</sequence>
<evidence type="ECO:0000259" key="1">
    <source>
        <dbReference type="Pfam" id="PF13456"/>
    </source>
</evidence>
<dbReference type="InterPro" id="IPR002156">
    <property type="entry name" value="RNaseH_domain"/>
</dbReference>
<evidence type="ECO:0000313" key="2">
    <source>
        <dbReference type="EMBL" id="RYR74917.1"/>
    </source>
</evidence>
<protein>
    <recommendedName>
        <fullName evidence="1">RNase H type-1 domain-containing protein</fullName>
    </recommendedName>
</protein>
<comment type="caution">
    <text evidence="2">The sequence shown here is derived from an EMBL/GenBank/DDBJ whole genome shotgun (WGS) entry which is preliminary data.</text>
</comment>
<dbReference type="Proteomes" id="UP000289738">
    <property type="component" value="Chromosome A02"/>
</dbReference>
<dbReference type="GO" id="GO:0004523">
    <property type="term" value="F:RNA-DNA hybrid ribonuclease activity"/>
    <property type="evidence" value="ECO:0007669"/>
    <property type="project" value="InterPro"/>
</dbReference>
<dbReference type="AlphaFoldDB" id="A0A445EHK1"/>
<dbReference type="PANTHER" id="PTHR47723">
    <property type="entry name" value="OS05G0353850 PROTEIN"/>
    <property type="match status" value="1"/>
</dbReference>
<dbReference type="PANTHER" id="PTHR47723:SF13">
    <property type="entry name" value="PUTATIVE-RELATED"/>
    <property type="match status" value="1"/>
</dbReference>
<dbReference type="InterPro" id="IPR044730">
    <property type="entry name" value="RNase_H-like_dom_plant"/>
</dbReference>
<dbReference type="InterPro" id="IPR036397">
    <property type="entry name" value="RNaseH_sf"/>
</dbReference>
<dbReference type="GO" id="GO:0003676">
    <property type="term" value="F:nucleic acid binding"/>
    <property type="evidence" value="ECO:0007669"/>
    <property type="project" value="InterPro"/>
</dbReference>
<name>A0A445EHK1_ARAHY</name>
<keyword evidence="3" id="KW-1185">Reference proteome</keyword>
<dbReference type="Pfam" id="PF13456">
    <property type="entry name" value="RVT_3"/>
    <property type="match status" value="1"/>
</dbReference>
<dbReference type="InterPro" id="IPR012337">
    <property type="entry name" value="RNaseH-like_sf"/>
</dbReference>
<feature type="domain" description="RNase H type-1" evidence="1">
    <location>
        <begin position="237"/>
        <end position="346"/>
    </location>
</feature>
<dbReference type="Gene3D" id="3.30.420.10">
    <property type="entry name" value="Ribonuclease H-like superfamily/Ribonuclease H"/>
    <property type="match status" value="1"/>
</dbReference>
<dbReference type="CDD" id="cd06222">
    <property type="entry name" value="RNase_H_like"/>
    <property type="match status" value="1"/>
</dbReference>
<dbReference type="EMBL" id="SDMP01000002">
    <property type="protein sequence ID" value="RYR74917.1"/>
    <property type="molecule type" value="Genomic_DNA"/>
</dbReference>
<dbReference type="InterPro" id="IPR053151">
    <property type="entry name" value="RNase_H-like"/>
</dbReference>